<protein>
    <recommendedName>
        <fullName evidence="13">Calmodulin-binding protein</fullName>
    </recommendedName>
</protein>
<keyword evidence="3" id="KW-0805">Transcription regulation</keyword>
<evidence type="ECO:0000259" key="9">
    <source>
        <dbReference type="Pfam" id="PF20451"/>
    </source>
</evidence>
<dbReference type="Pfam" id="PF20451">
    <property type="entry name" value="Calmod_bind_M"/>
    <property type="match status" value="1"/>
</dbReference>
<evidence type="ECO:0000256" key="7">
    <source>
        <dbReference type="ARBA" id="ARBA00023242"/>
    </source>
</evidence>
<dbReference type="Pfam" id="PF07887">
    <property type="entry name" value="Calmodulin_bind"/>
    <property type="match status" value="1"/>
</dbReference>
<dbReference type="EMBL" id="LT934116">
    <property type="protein sequence ID" value="VAH86512.1"/>
    <property type="molecule type" value="Genomic_DNA"/>
</dbReference>
<dbReference type="GO" id="GO:0043565">
    <property type="term" value="F:sequence-specific DNA binding"/>
    <property type="evidence" value="ECO:0007669"/>
    <property type="project" value="TreeGrafter"/>
</dbReference>
<evidence type="ECO:0000259" key="10">
    <source>
        <dbReference type="Pfam" id="PF20452"/>
    </source>
</evidence>
<evidence type="ECO:0000313" key="12">
    <source>
        <dbReference type="Proteomes" id="UP000324705"/>
    </source>
</evidence>
<accession>A0A9R1SAK4</accession>
<comment type="similarity">
    <text evidence="2">Belongs to the plant ACBP60 protein family.</text>
</comment>
<dbReference type="AlphaFoldDB" id="A0A9R1SAK4"/>
<dbReference type="Proteomes" id="UP000324705">
    <property type="component" value="Chromosome 3B"/>
</dbReference>
<keyword evidence="5" id="KW-0010">Activator</keyword>
<keyword evidence="7" id="KW-0539">Nucleus</keyword>
<evidence type="ECO:0000256" key="5">
    <source>
        <dbReference type="ARBA" id="ARBA00023159"/>
    </source>
</evidence>
<sequence>MINQSSFIRSLHLPIQEVDVPLRLKLSFAKKLMLPIFTNKKLVDAAKNAIEIWLIDTRTNHRIKEMNTNQGSSTIKLEVLVLDGDFRCEDDMAWTNDQFNAAIVKAREGRGPLLVGSTLNVAMNNQGVAVIENVVFTDNSCWIRSRRFRIGVRVMATSYYGPRIREALSESFTVKDRRGELYKKHYPPILSDNIWRLKNIGKDGPIDKRLESEGIKNVQDFLKLHTIDPDKLKNLVGMSDRQWRTTLNHAKTCSMGGKCYVFKSEGCDVIFSPIGEILAARIGDQTSSLQQLHQQHKAQVNQLASMAYEQWDQLEEVMANEMALAAYEGLTSFPEEKPSSSCTPVSNESMISSGSQNADYLDKIGSGTTTSSVAMVTNSNNSFGSALAIPTSHAICWIPSLAVHDDRFTYNNSTNLGCWDQVD</sequence>
<keyword evidence="4" id="KW-0238">DNA-binding</keyword>
<reference evidence="11 12" key="1">
    <citation type="submission" date="2017-09" db="EMBL/GenBank/DDBJ databases">
        <authorList>
            <consortium name="International Durum Wheat Genome Sequencing Consortium (IDWGSC)"/>
            <person name="Milanesi L."/>
        </authorList>
    </citation>
    <scope>NUCLEOTIDE SEQUENCE [LARGE SCALE GENOMIC DNA]</scope>
    <source>
        <strain evidence="12">cv. Svevo</strain>
    </source>
</reference>
<dbReference type="GO" id="GO:0005516">
    <property type="term" value="F:calmodulin binding"/>
    <property type="evidence" value="ECO:0007669"/>
    <property type="project" value="InterPro"/>
</dbReference>
<proteinExistence type="inferred from homology"/>
<dbReference type="Gramene" id="TRITD3Bv1G280120.2">
    <property type="protein sequence ID" value="TRITD3Bv1G280120.2"/>
    <property type="gene ID" value="TRITD3Bv1G280120"/>
</dbReference>
<dbReference type="InterPro" id="IPR046830">
    <property type="entry name" value="Calmod_bind_M"/>
</dbReference>
<dbReference type="InterPro" id="IPR046829">
    <property type="entry name" value="Calmod_bind_C"/>
</dbReference>
<dbReference type="PANTHER" id="PTHR31713:SF81">
    <property type="entry name" value="PROTEIN, PUTATIVE, EXPRESSED-RELATED"/>
    <property type="match status" value="1"/>
</dbReference>
<evidence type="ECO:0000313" key="11">
    <source>
        <dbReference type="EMBL" id="VAH86512.1"/>
    </source>
</evidence>
<organism evidence="11 12">
    <name type="scientific">Triticum turgidum subsp. durum</name>
    <name type="common">Durum wheat</name>
    <name type="synonym">Triticum durum</name>
    <dbReference type="NCBI Taxonomy" id="4567"/>
    <lineage>
        <taxon>Eukaryota</taxon>
        <taxon>Viridiplantae</taxon>
        <taxon>Streptophyta</taxon>
        <taxon>Embryophyta</taxon>
        <taxon>Tracheophyta</taxon>
        <taxon>Spermatophyta</taxon>
        <taxon>Magnoliopsida</taxon>
        <taxon>Liliopsida</taxon>
        <taxon>Poales</taxon>
        <taxon>Poaceae</taxon>
        <taxon>BOP clade</taxon>
        <taxon>Pooideae</taxon>
        <taxon>Triticodae</taxon>
        <taxon>Triticeae</taxon>
        <taxon>Triticinae</taxon>
        <taxon>Triticum</taxon>
    </lineage>
</organism>
<name>A0A9R1SAK4_TRITD</name>
<dbReference type="GO" id="GO:0005634">
    <property type="term" value="C:nucleus"/>
    <property type="evidence" value="ECO:0007669"/>
    <property type="project" value="UniProtKB-SubCell"/>
</dbReference>
<evidence type="ECO:0000256" key="3">
    <source>
        <dbReference type="ARBA" id="ARBA00023015"/>
    </source>
</evidence>
<dbReference type="Pfam" id="PF20452">
    <property type="entry name" value="Calmod_bind_C"/>
    <property type="match status" value="1"/>
</dbReference>
<dbReference type="InterPro" id="IPR046831">
    <property type="entry name" value="Calmodulin_bind_N"/>
</dbReference>
<dbReference type="GO" id="GO:0003700">
    <property type="term" value="F:DNA-binding transcription factor activity"/>
    <property type="evidence" value="ECO:0007669"/>
    <property type="project" value="TreeGrafter"/>
</dbReference>
<keyword evidence="6" id="KW-0804">Transcription</keyword>
<feature type="domain" description="Calmodulin binding protein-like N-terminal" evidence="8">
    <location>
        <begin position="24"/>
        <end position="177"/>
    </location>
</feature>
<evidence type="ECO:0000256" key="4">
    <source>
        <dbReference type="ARBA" id="ARBA00023125"/>
    </source>
</evidence>
<evidence type="ECO:0008006" key="13">
    <source>
        <dbReference type="Google" id="ProtNLM"/>
    </source>
</evidence>
<dbReference type="InterPro" id="IPR012416">
    <property type="entry name" value="CBP60"/>
</dbReference>
<evidence type="ECO:0000256" key="2">
    <source>
        <dbReference type="ARBA" id="ARBA00007214"/>
    </source>
</evidence>
<comment type="subcellular location">
    <subcellularLocation>
        <location evidence="1">Nucleus</location>
    </subcellularLocation>
</comment>
<dbReference type="PANTHER" id="PTHR31713">
    <property type="entry name" value="OS02G0177800 PROTEIN"/>
    <property type="match status" value="1"/>
</dbReference>
<dbReference type="GO" id="GO:0080142">
    <property type="term" value="P:regulation of salicylic acid biosynthetic process"/>
    <property type="evidence" value="ECO:0007669"/>
    <property type="project" value="TreeGrafter"/>
</dbReference>
<dbReference type="OMA" id="SHAICWI"/>
<evidence type="ECO:0000256" key="1">
    <source>
        <dbReference type="ARBA" id="ARBA00004123"/>
    </source>
</evidence>
<evidence type="ECO:0000259" key="8">
    <source>
        <dbReference type="Pfam" id="PF07887"/>
    </source>
</evidence>
<feature type="domain" description="Calmodulin binding protein central" evidence="9">
    <location>
        <begin position="190"/>
        <end position="253"/>
    </location>
</feature>
<feature type="domain" description="Calmodulin binding protein C-terminal" evidence="10">
    <location>
        <begin position="258"/>
        <end position="317"/>
    </location>
</feature>
<gene>
    <name evidence="11" type="ORF">TRITD_3Bv1G280120</name>
</gene>
<evidence type="ECO:0000256" key="6">
    <source>
        <dbReference type="ARBA" id="ARBA00023163"/>
    </source>
</evidence>
<keyword evidence="12" id="KW-1185">Reference proteome</keyword>